<accession>A0ABT3GB75</accession>
<sequence length="327" mass="36508">MTTFAAAYQGSLAADALAMPVHWYYNREWLRRDYGVVDRFVAPRNPHPEGYMQKLRWEPLNEKADIMHEEARYVGQKEIHYHQHLKGGENTLNFRLAAELYRWVIDRGDYDVDAWLEHYLILMLMPGWNKDTYIEECHRNFFASYAEGKPPRECGVADKHIGGLAAVPALLAALEVTDPSLSLESLCGIVRVHVGLTHPHEETLRAAVTLVKVLYAIKRGASVREAIRLEAADWLRAEEIEGWIAAGEEDNHVVGERFSSACYVEDSVPSSLYLAWKYHDDFKAGLVANAMAGGDNCHRGAFVGSVLAAGCGGSLLDFSVQFSGKAG</sequence>
<dbReference type="Proteomes" id="UP001165653">
    <property type="component" value="Unassembled WGS sequence"/>
</dbReference>
<reference evidence="1" key="1">
    <citation type="submission" date="2022-10" db="EMBL/GenBank/DDBJ databases">
        <title>Luteolibacter sp. GHJ8, whole genome shotgun sequencing project.</title>
        <authorList>
            <person name="Zhao G."/>
            <person name="Shen L."/>
        </authorList>
    </citation>
    <scope>NUCLEOTIDE SEQUENCE</scope>
    <source>
        <strain evidence="1">GHJ8</strain>
    </source>
</reference>
<dbReference type="RefSeq" id="WP_264516716.1">
    <property type="nucleotide sequence ID" value="NZ_JAPDDR010000027.1"/>
</dbReference>
<comment type="caution">
    <text evidence="1">The sequence shown here is derived from an EMBL/GenBank/DDBJ whole genome shotgun (WGS) entry which is preliminary data.</text>
</comment>
<dbReference type="SUPFAM" id="SSF101478">
    <property type="entry name" value="ADP-ribosylglycohydrolase"/>
    <property type="match status" value="1"/>
</dbReference>
<name>A0ABT3GB75_9BACT</name>
<proteinExistence type="predicted"/>
<evidence type="ECO:0000313" key="1">
    <source>
        <dbReference type="EMBL" id="MCW1917097.1"/>
    </source>
</evidence>
<dbReference type="InterPro" id="IPR036705">
    <property type="entry name" value="Ribosyl_crysJ1_sf"/>
</dbReference>
<dbReference type="EMBL" id="JAPDDR010000027">
    <property type="protein sequence ID" value="MCW1917097.1"/>
    <property type="molecule type" value="Genomic_DNA"/>
</dbReference>
<dbReference type="InterPro" id="IPR005502">
    <property type="entry name" value="Ribosyl_crysJ1"/>
</dbReference>
<evidence type="ECO:0000313" key="2">
    <source>
        <dbReference type="Proteomes" id="UP001165653"/>
    </source>
</evidence>
<gene>
    <name evidence="1" type="ORF">OJ996_26145</name>
</gene>
<keyword evidence="2" id="KW-1185">Reference proteome</keyword>
<dbReference type="Pfam" id="PF03747">
    <property type="entry name" value="ADP_ribosyl_GH"/>
    <property type="match status" value="1"/>
</dbReference>
<protein>
    <submittedName>
        <fullName evidence="1">ADP-ribosylglycohydrolase family protein</fullName>
    </submittedName>
</protein>
<dbReference type="Gene3D" id="1.10.4080.10">
    <property type="entry name" value="ADP-ribosylation/Crystallin J1"/>
    <property type="match status" value="1"/>
</dbReference>
<organism evidence="1 2">
    <name type="scientific">Luteolibacter rhizosphaerae</name>
    <dbReference type="NCBI Taxonomy" id="2989719"/>
    <lineage>
        <taxon>Bacteria</taxon>
        <taxon>Pseudomonadati</taxon>
        <taxon>Verrucomicrobiota</taxon>
        <taxon>Verrucomicrobiia</taxon>
        <taxon>Verrucomicrobiales</taxon>
        <taxon>Verrucomicrobiaceae</taxon>
        <taxon>Luteolibacter</taxon>
    </lineage>
</organism>